<evidence type="ECO:0000256" key="5">
    <source>
        <dbReference type="ARBA" id="ARBA00023329"/>
    </source>
</evidence>
<protein>
    <recommendedName>
        <fullName evidence="6">Clathrin light chain</fullName>
    </recommendedName>
</protein>
<dbReference type="GO" id="GO:0030132">
    <property type="term" value="C:clathrin coat of coated pit"/>
    <property type="evidence" value="ECO:0007669"/>
    <property type="project" value="InterPro"/>
</dbReference>
<dbReference type="GO" id="GO:0016192">
    <property type="term" value="P:vesicle-mediated transport"/>
    <property type="evidence" value="ECO:0007669"/>
    <property type="project" value="InterPro"/>
</dbReference>
<keyword evidence="4 6" id="KW-0168">Coated pit</keyword>
<evidence type="ECO:0000256" key="2">
    <source>
        <dbReference type="ARBA" id="ARBA00005263"/>
    </source>
</evidence>
<dbReference type="GO" id="GO:0030130">
    <property type="term" value="C:clathrin coat of trans-Golgi network vesicle"/>
    <property type="evidence" value="ECO:0007669"/>
    <property type="project" value="InterPro"/>
</dbReference>
<name>A0AAQ4DEK8_AMBAM</name>
<dbReference type="GO" id="GO:0005198">
    <property type="term" value="F:structural molecule activity"/>
    <property type="evidence" value="ECO:0007669"/>
    <property type="project" value="InterPro"/>
</dbReference>
<sequence>VTYERVMAGLIASDAEEEEKKTELRATAKKELEEWYARYHEQIEKSKLANREVSNCKEVKLYEKLLLHGGWTRITSGKTSDTACNSHIWRHIEMLFAHGCLAFFLFLNRLETR</sequence>
<gene>
    <name evidence="7" type="ORF">V5799_027835</name>
</gene>
<comment type="caution">
    <text evidence="7">The sequence shown here is derived from an EMBL/GenBank/DDBJ whole genome shotgun (WGS) entry which is preliminary data.</text>
</comment>
<comment type="subcellular location">
    <subcellularLocation>
        <location evidence="1 6">Cytoplasmic vesicle membrane</location>
        <topology evidence="1 6">Peripheral membrane protein</topology>
        <orientation evidence="1 6">Cytoplasmic side</orientation>
    </subcellularLocation>
    <subcellularLocation>
        <location evidence="6">Membrane</location>
        <location evidence="6">Coated pit</location>
        <topology evidence="6">Peripheral membrane protein</topology>
        <orientation evidence="6">Cytoplasmic side</orientation>
    </subcellularLocation>
    <text evidence="6">Cytoplasmic face of coated pits and vesicles.</text>
</comment>
<organism evidence="7 8">
    <name type="scientific">Amblyomma americanum</name>
    <name type="common">Lone star tick</name>
    <dbReference type="NCBI Taxonomy" id="6943"/>
    <lineage>
        <taxon>Eukaryota</taxon>
        <taxon>Metazoa</taxon>
        <taxon>Ecdysozoa</taxon>
        <taxon>Arthropoda</taxon>
        <taxon>Chelicerata</taxon>
        <taxon>Arachnida</taxon>
        <taxon>Acari</taxon>
        <taxon>Parasitiformes</taxon>
        <taxon>Ixodida</taxon>
        <taxon>Ixodoidea</taxon>
        <taxon>Ixodidae</taxon>
        <taxon>Amblyomminae</taxon>
        <taxon>Amblyomma</taxon>
    </lineage>
</organism>
<evidence type="ECO:0000256" key="1">
    <source>
        <dbReference type="ARBA" id="ARBA00004180"/>
    </source>
</evidence>
<evidence type="ECO:0000256" key="3">
    <source>
        <dbReference type="ARBA" id="ARBA00023136"/>
    </source>
</evidence>
<evidence type="ECO:0000256" key="6">
    <source>
        <dbReference type="RuleBase" id="RU363137"/>
    </source>
</evidence>
<evidence type="ECO:0000313" key="7">
    <source>
        <dbReference type="EMBL" id="KAK8760898.1"/>
    </source>
</evidence>
<accession>A0AAQ4DEK8</accession>
<keyword evidence="3 6" id="KW-0472">Membrane</keyword>
<comment type="function">
    <text evidence="6">Clathrin is the major protein of the polyhedral coat of coated pits and vesicles.</text>
</comment>
<dbReference type="AlphaFoldDB" id="A0AAQ4DEK8"/>
<evidence type="ECO:0000313" key="8">
    <source>
        <dbReference type="Proteomes" id="UP001321473"/>
    </source>
</evidence>
<keyword evidence="8" id="KW-1185">Reference proteome</keyword>
<dbReference type="InterPro" id="IPR000996">
    <property type="entry name" value="Clathrin_L-chain"/>
</dbReference>
<dbReference type="Pfam" id="PF01086">
    <property type="entry name" value="Clathrin_lg_ch"/>
    <property type="match status" value="1"/>
</dbReference>
<dbReference type="GO" id="GO:0006886">
    <property type="term" value="P:intracellular protein transport"/>
    <property type="evidence" value="ECO:0007669"/>
    <property type="project" value="InterPro"/>
</dbReference>
<reference evidence="7 8" key="1">
    <citation type="journal article" date="2023" name="Arcadia Sci">
        <title>De novo assembly of a long-read Amblyomma americanum tick genome.</title>
        <authorList>
            <person name="Chou S."/>
            <person name="Poskanzer K.E."/>
            <person name="Rollins M."/>
            <person name="Thuy-Boun P.S."/>
        </authorList>
    </citation>
    <scope>NUCLEOTIDE SEQUENCE [LARGE SCALE GENOMIC DNA]</scope>
    <source>
        <strain evidence="7">F_SG_1</strain>
        <tissue evidence="7">Salivary glands</tissue>
    </source>
</reference>
<comment type="similarity">
    <text evidence="2 6">Belongs to the clathrin light chain family.</text>
</comment>
<proteinExistence type="inferred from homology"/>
<keyword evidence="5 6" id="KW-0968">Cytoplasmic vesicle</keyword>
<dbReference type="Proteomes" id="UP001321473">
    <property type="component" value="Unassembled WGS sequence"/>
</dbReference>
<feature type="non-terminal residue" evidence="7">
    <location>
        <position position="1"/>
    </location>
</feature>
<evidence type="ECO:0000256" key="4">
    <source>
        <dbReference type="ARBA" id="ARBA00023176"/>
    </source>
</evidence>
<dbReference type="EMBL" id="JARKHS020031764">
    <property type="protein sequence ID" value="KAK8760898.1"/>
    <property type="molecule type" value="Genomic_DNA"/>
</dbReference>